<proteinExistence type="predicted"/>
<accession>A0A9P9FDL8</accession>
<evidence type="ECO:0000313" key="1">
    <source>
        <dbReference type="EMBL" id="KAH7159906.1"/>
    </source>
</evidence>
<gene>
    <name evidence="1" type="ORF">B0J13DRAFT_519341</name>
</gene>
<dbReference type="AlphaFoldDB" id="A0A9P9FDL8"/>
<protein>
    <submittedName>
        <fullName evidence="1">Uncharacterized protein</fullName>
    </submittedName>
</protein>
<keyword evidence="2" id="KW-1185">Reference proteome</keyword>
<dbReference type="EMBL" id="JAGMUU010000002">
    <property type="protein sequence ID" value="KAH7159906.1"/>
    <property type="molecule type" value="Genomic_DNA"/>
</dbReference>
<evidence type="ECO:0000313" key="2">
    <source>
        <dbReference type="Proteomes" id="UP000717696"/>
    </source>
</evidence>
<sequence>MYPNVQYVERSRWSSITTTRTRSFRRPESLPEINAAKIKYKRQELLLADEAQPRQRGPRGARRALFTALFSGAIVARPKSLLDLPGIHHTIVPVDLSGHPCTAMHIPHCVKLALSLLSG</sequence>
<name>A0A9P9FDL8_9HYPO</name>
<comment type="caution">
    <text evidence="1">The sequence shown here is derived from an EMBL/GenBank/DDBJ whole genome shotgun (WGS) entry which is preliminary data.</text>
</comment>
<organism evidence="1 2">
    <name type="scientific">Dactylonectria estremocensis</name>
    <dbReference type="NCBI Taxonomy" id="1079267"/>
    <lineage>
        <taxon>Eukaryota</taxon>
        <taxon>Fungi</taxon>
        <taxon>Dikarya</taxon>
        <taxon>Ascomycota</taxon>
        <taxon>Pezizomycotina</taxon>
        <taxon>Sordariomycetes</taxon>
        <taxon>Hypocreomycetidae</taxon>
        <taxon>Hypocreales</taxon>
        <taxon>Nectriaceae</taxon>
        <taxon>Dactylonectria</taxon>
    </lineage>
</organism>
<dbReference type="Proteomes" id="UP000717696">
    <property type="component" value="Unassembled WGS sequence"/>
</dbReference>
<reference evidence="1" key="1">
    <citation type="journal article" date="2021" name="Nat. Commun.">
        <title>Genetic determinants of endophytism in the Arabidopsis root mycobiome.</title>
        <authorList>
            <person name="Mesny F."/>
            <person name="Miyauchi S."/>
            <person name="Thiergart T."/>
            <person name="Pickel B."/>
            <person name="Atanasova L."/>
            <person name="Karlsson M."/>
            <person name="Huettel B."/>
            <person name="Barry K.W."/>
            <person name="Haridas S."/>
            <person name="Chen C."/>
            <person name="Bauer D."/>
            <person name="Andreopoulos W."/>
            <person name="Pangilinan J."/>
            <person name="LaButti K."/>
            <person name="Riley R."/>
            <person name="Lipzen A."/>
            <person name="Clum A."/>
            <person name="Drula E."/>
            <person name="Henrissat B."/>
            <person name="Kohler A."/>
            <person name="Grigoriev I.V."/>
            <person name="Martin F.M."/>
            <person name="Hacquard S."/>
        </authorList>
    </citation>
    <scope>NUCLEOTIDE SEQUENCE</scope>
    <source>
        <strain evidence="1">MPI-CAGE-AT-0021</strain>
    </source>
</reference>